<dbReference type="GeneID" id="95773767"/>
<evidence type="ECO:0000256" key="1">
    <source>
        <dbReference type="SAM" id="MobiDB-lite"/>
    </source>
</evidence>
<name>A0A6C1KGN0_XANAU</name>
<evidence type="ECO:0000313" key="4">
    <source>
        <dbReference type="Proteomes" id="UP000305131"/>
    </source>
</evidence>
<dbReference type="Proteomes" id="UP000305131">
    <property type="component" value="Unassembled WGS sequence"/>
</dbReference>
<reference evidence="3 4" key="1">
    <citation type="submission" date="2019-05" db="EMBL/GenBank/DDBJ databases">
        <authorList>
            <person name="Zhou X."/>
        </authorList>
    </citation>
    <scope>NUCLEOTIDE SEQUENCE [LARGE SCALE GENOMIC DNA]</scope>
    <source>
        <strain evidence="3 4">DSM 432</strain>
    </source>
</reference>
<evidence type="ECO:0000313" key="3">
    <source>
        <dbReference type="EMBL" id="TLX42961.1"/>
    </source>
</evidence>
<dbReference type="EMBL" id="VAUP01000022">
    <property type="protein sequence ID" value="TLX42961.1"/>
    <property type="molecule type" value="Genomic_DNA"/>
</dbReference>
<accession>A0A6C1KGN0</accession>
<sequence>MKLEPVMAGGLGEDAPAAVDLSTAIAHASEARHLRRLDWVAGAVALAASGAFLVNLLLLQAPPAGAPLPEARPAGAIQALDRSRTSRTTVPLPPHSPGGSPVASAGGATDGALGYLSIRTTVTGTPVPLVPGTAAAGRSTSQAYADPVPRRPPASVGTGADVTGAVRPPSDVPASPRLLAVQKALAKLGYGPLKVDGRPGGETRSAIQRFQRDRNMAADGEVSDKLVRELASVSGVTVN</sequence>
<dbReference type="Pfam" id="PF01471">
    <property type="entry name" value="PG_binding_1"/>
    <property type="match status" value="1"/>
</dbReference>
<dbReference type="Gene3D" id="1.10.101.10">
    <property type="entry name" value="PGBD-like superfamily/PGBD"/>
    <property type="match status" value="1"/>
</dbReference>
<feature type="region of interest" description="Disordered" evidence="1">
    <location>
        <begin position="132"/>
        <end position="174"/>
    </location>
</feature>
<evidence type="ECO:0000259" key="2">
    <source>
        <dbReference type="Pfam" id="PF01471"/>
    </source>
</evidence>
<proteinExistence type="predicted"/>
<dbReference type="OrthoDB" id="8018686at2"/>
<organism evidence="3 4">
    <name type="scientific">Xanthobacter autotrophicus</name>
    <dbReference type="NCBI Taxonomy" id="280"/>
    <lineage>
        <taxon>Bacteria</taxon>
        <taxon>Pseudomonadati</taxon>
        <taxon>Pseudomonadota</taxon>
        <taxon>Alphaproteobacteria</taxon>
        <taxon>Hyphomicrobiales</taxon>
        <taxon>Xanthobacteraceae</taxon>
        <taxon>Xanthobacter</taxon>
    </lineage>
</organism>
<dbReference type="InterPro" id="IPR036365">
    <property type="entry name" value="PGBD-like_sf"/>
</dbReference>
<dbReference type="RefSeq" id="WP_138399318.1">
    <property type="nucleotide sequence ID" value="NZ_JBAFVI010000002.1"/>
</dbReference>
<dbReference type="SUPFAM" id="SSF47090">
    <property type="entry name" value="PGBD-like"/>
    <property type="match status" value="1"/>
</dbReference>
<feature type="region of interest" description="Disordered" evidence="1">
    <location>
        <begin position="82"/>
        <end position="106"/>
    </location>
</feature>
<dbReference type="InterPro" id="IPR002477">
    <property type="entry name" value="Peptidoglycan-bd-like"/>
</dbReference>
<dbReference type="AlphaFoldDB" id="A0A6C1KGN0"/>
<gene>
    <name evidence="3" type="ORF">FBQ73_09910</name>
</gene>
<protein>
    <recommendedName>
        <fullName evidence="2">Peptidoglycan binding-like domain-containing protein</fullName>
    </recommendedName>
</protein>
<feature type="compositionally biased region" description="Low complexity" evidence="1">
    <location>
        <begin position="97"/>
        <end position="106"/>
    </location>
</feature>
<dbReference type="InterPro" id="IPR036366">
    <property type="entry name" value="PGBDSf"/>
</dbReference>
<comment type="caution">
    <text evidence="3">The sequence shown here is derived from an EMBL/GenBank/DDBJ whole genome shotgun (WGS) entry which is preliminary data.</text>
</comment>
<feature type="domain" description="Peptidoglycan binding-like" evidence="2">
    <location>
        <begin position="177"/>
        <end position="227"/>
    </location>
</feature>